<evidence type="ECO:0008006" key="3">
    <source>
        <dbReference type="Google" id="ProtNLM"/>
    </source>
</evidence>
<dbReference type="Pfam" id="PF07080">
    <property type="entry name" value="DUF1348"/>
    <property type="match status" value="1"/>
</dbReference>
<dbReference type="HOGENOM" id="CLU_112790_1_0_1"/>
<reference evidence="1 2" key="1">
    <citation type="submission" date="2013-03" db="EMBL/GenBank/DDBJ databases">
        <title>The Genome Sequence of Capronia coronata CBS 617.96.</title>
        <authorList>
            <consortium name="The Broad Institute Genomics Platform"/>
            <person name="Cuomo C."/>
            <person name="de Hoog S."/>
            <person name="Gorbushina A."/>
            <person name="Walker B."/>
            <person name="Young S.K."/>
            <person name="Zeng Q."/>
            <person name="Gargeya S."/>
            <person name="Fitzgerald M."/>
            <person name="Haas B."/>
            <person name="Abouelleil A."/>
            <person name="Allen A.W."/>
            <person name="Alvarado L."/>
            <person name="Arachchi H.M."/>
            <person name="Berlin A.M."/>
            <person name="Chapman S.B."/>
            <person name="Gainer-Dewar J."/>
            <person name="Goldberg J."/>
            <person name="Griggs A."/>
            <person name="Gujja S."/>
            <person name="Hansen M."/>
            <person name="Howarth C."/>
            <person name="Imamovic A."/>
            <person name="Ireland A."/>
            <person name="Larimer J."/>
            <person name="McCowan C."/>
            <person name="Murphy C."/>
            <person name="Pearson M."/>
            <person name="Poon T.W."/>
            <person name="Priest M."/>
            <person name="Roberts A."/>
            <person name="Saif S."/>
            <person name="Shea T."/>
            <person name="Sisk P."/>
            <person name="Sykes S."/>
            <person name="Wortman J."/>
            <person name="Nusbaum C."/>
            <person name="Birren B."/>
        </authorList>
    </citation>
    <scope>NUCLEOTIDE SEQUENCE [LARGE SCALE GENOMIC DNA]</scope>
    <source>
        <strain evidence="1 2">CBS 617.96</strain>
    </source>
</reference>
<dbReference type="Gene3D" id="3.10.450.50">
    <property type="match status" value="1"/>
</dbReference>
<dbReference type="AlphaFoldDB" id="W9XP39"/>
<dbReference type="InterPro" id="IPR032710">
    <property type="entry name" value="NTF2-like_dom_sf"/>
</dbReference>
<dbReference type="SUPFAM" id="SSF54427">
    <property type="entry name" value="NTF2-like"/>
    <property type="match status" value="1"/>
</dbReference>
<dbReference type="PANTHER" id="PTHR31757">
    <property type="entry name" value="SLL0781 PROTEIN"/>
    <property type="match status" value="1"/>
</dbReference>
<dbReference type="Proteomes" id="UP000019484">
    <property type="component" value="Unassembled WGS sequence"/>
</dbReference>
<name>W9XP39_9EURO</name>
<dbReference type="RefSeq" id="XP_007728184.1">
    <property type="nucleotide sequence ID" value="XM_007729994.1"/>
</dbReference>
<sequence>MASLRPPFTLETAREKVKFAQNMWNTQNPEQVSKGYTADCVWRNRDSFFRGTEKIIAFLTKKWEKEKNYRLRKELFAFTDDKIAVQFWYEYQDSHDGMKWKRCYGLEDWTFDRESGKMRKRQMSANDIVLGRNGDGVAVPEEAIEGRWYLNGVDVDDQSVTEKLTEAHY</sequence>
<dbReference type="eggNOG" id="ENOG502S04W">
    <property type="taxonomic scope" value="Eukaryota"/>
</dbReference>
<dbReference type="InterPro" id="IPR009783">
    <property type="entry name" value="DUF1348"/>
</dbReference>
<dbReference type="PANTHER" id="PTHR31757:SF0">
    <property type="entry name" value="SLL0781 PROTEIN"/>
    <property type="match status" value="1"/>
</dbReference>
<dbReference type="GeneID" id="19163983"/>
<proteinExistence type="predicted"/>
<evidence type="ECO:0000313" key="1">
    <source>
        <dbReference type="EMBL" id="EXJ78736.1"/>
    </source>
</evidence>
<gene>
    <name evidence="1" type="ORF">A1O1_09138</name>
</gene>
<organism evidence="1 2">
    <name type="scientific">Capronia coronata CBS 617.96</name>
    <dbReference type="NCBI Taxonomy" id="1182541"/>
    <lineage>
        <taxon>Eukaryota</taxon>
        <taxon>Fungi</taxon>
        <taxon>Dikarya</taxon>
        <taxon>Ascomycota</taxon>
        <taxon>Pezizomycotina</taxon>
        <taxon>Eurotiomycetes</taxon>
        <taxon>Chaetothyriomycetidae</taxon>
        <taxon>Chaetothyriales</taxon>
        <taxon>Herpotrichiellaceae</taxon>
        <taxon>Capronia</taxon>
    </lineage>
</organism>
<protein>
    <recommendedName>
        <fullName evidence="3">DUF1348-domain-containing protein</fullName>
    </recommendedName>
</protein>
<accession>W9XP39</accession>
<keyword evidence="2" id="KW-1185">Reference proteome</keyword>
<evidence type="ECO:0000313" key="2">
    <source>
        <dbReference type="Proteomes" id="UP000019484"/>
    </source>
</evidence>
<dbReference type="EMBL" id="AMWN01000011">
    <property type="protein sequence ID" value="EXJ78736.1"/>
    <property type="molecule type" value="Genomic_DNA"/>
</dbReference>
<dbReference type="OrthoDB" id="14527at2759"/>
<dbReference type="STRING" id="1182541.W9XP39"/>
<comment type="caution">
    <text evidence="1">The sequence shown here is derived from an EMBL/GenBank/DDBJ whole genome shotgun (WGS) entry which is preliminary data.</text>
</comment>